<evidence type="ECO:0000256" key="12">
    <source>
        <dbReference type="ARBA" id="ARBA00023239"/>
    </source>
</evidence>
<comment type="catalytic activity">
    <reaction evidence="1">
        <text>D-erythro-1-(imidazol-4-yl)glycerol 3-phosphate = 3-(imidazol-4-yl)-2-oxopropyl phosphate + H2O</text>
        <dbReference type="Rhea" id="RHEA:11040"/>
        <dbReference type="ChEBI" id="CHEBI:15377"/>
        <dbReference type="ChEBI" id="CHEBI:57766"/>
        <dbReference type="ChEBI" id="CHEBI:58278"/>
        <dbReference type="EC" id="4.2.1.19"/>
    </reaction>
</comment>
<dbReference type="GO" id="GO:0016020">
    <property type="term" value="C:membrane"/>
    <property type="evidence" value="ECO:0007669"/>
    <property type="project" value="UniProtKB-SubCell"/>
</dbReference>
<evidence type="ECO:0000256" key="6">
    <source>
        <dbReference type="ARBA" id="ARBA00016664"/>
    </source>
</evidence>
<protein>
    <recommendedName>
        <fullName evidence="6">Imidazoleglycerol-phosphate dehydratase</fullName>
        <ecNumber evidence="5">4.2.1.19</ecNumber>
    </recommendedName>
</protein>
<keyword evidence="8 14" id="KW-0812">Transmembrane</keyword>
<feature type="transmembrane region" description="Helical" evidence="14">
    <location>
        <begin position="551"/>
        <end position="574"/>
    </location>
</feature>
<keyword evidence="10" id="KW-0368">Histidine biosynthesis</keyword>
<dbReference type="AlphaFoldDB" id="C6HSB7"/>
<organism evidence="15 16">
    <name type="scientific">Ajellomyces capsulatus (strain H143)</name>
    <name type="common">Darling's disease fungus</name>
    <name type="synonym">Histoplasma capsulatum</name>
    <dbReference type="NCBI Taxonomy" id="544712"/>
    <lineage>
        <taxon>Eukaryota</taxon>
        <taxon>Fungi</taxon>
        <taxon>Dikarya</taxon>
        <taxon>Ascomycota</taxon>
        <taxon>Pezizomycotina</taxon>
        <taxon>Eurotiomycetes</taxon>
        <taxon>Eurotiomycetidae</taxon>
        <taxon>Onygenales</taxon>
        <taxon>Ajellomycetaceae</taxon>
        <taxon>Histoplasma</taxon>
    </lineage>
</organism>
<keyword evidence="12" id="KW-0456">Lyase</keyword>
<dbReference type="InterPro" id="IPR000807">
    <property type="entry name" value="ImidazoleglycerolP_deHydtase"/>
</dbReference>
<evidence type="ECO:0000256" key="14">
    <source>
        <dbReference type="SAM" id="Phobius"/>
    </source>
</evidence>
<dbReference type="EC" id="4.2.1.19" evidence="5"/>
<keyword evidence="11 14" id="KW-0472">Membrane</keyword>
<proteinExistence type="inferred from homology"/>
<dbReference type="InterPro" id="IPR020568">
    <property type="entry name" value="Ribosomal_Su5_D2-typ_SF"/>
</dbReference>
<dbReference type="HOGENOM" id="CLU_450512_0_0_1"/>
<comment type="subcellular location">
    <subcellularLocation>
        <location evidence="2">Membrane</location>
        <topology evidence="2">Multi-pass membrane protein</topology>
    </subcellularLocation>
</comment>
<evidence type="ECO:0000313" key="15">
    <source>
        <dbReference type="EMBL" id="EER36935.1"/>
    </source>
</evidence>
<dbReference type="OrthoDB" id="200954at2759"/>
<dbReference type="InterPro" id="IPR003689">
    <property type="entry name" value="ZIP"/>
</dbReference>
<gene>
    <name evidence="15" type="ORF">HCDG_09098</name>
</gene>
<feature type="region of interest" description="Disordered" evidence="13">
    <location>
        <begin position="370"/>
        <end position="427"/>
    </location>
</feature>
<feature type="transmembrane region" description="Helical" evidence="14">
    <location>
        <begin position="586"/>
        <end position="605"/>
    </location>
</feature>
<sequence length="606" mass="64304">MSLTPRSTTVTRLTNETKVQVSLSLDGGVLPAYEPCEHFPRTNSEESFRVIPPPEAAHSTQFTPSQQITITTGIGFLDHLLHALAKHAGWSLASTTTIQWKMSFLRSAPPSQKRSAPASPLSDSPAGMPPSTKPSRGSIDISSRPYSVINLGLKREKVGALSTEMISHGLASFAQAAGVTLHVGCVYGENDHHRAESAFKAVAVATRQACRRRGDGEVGGGGELSASEIEAKLQECPFVQELNAHKLATSPESTGFTSQLFAVLFPGSPPVNAILATFYISGPPNFLLALCPPNIDPSSLSIMVAFAVGGLLGDTLFHLLPEIFLGEDSPEHARFVLVEPNRNILLGLAILVGFLTFVAMDKGLRIATGGEDGHDHSHSHSHAVEDSMAISSSSATSNMENKGELKKRKPNTKPEANSLSETDGKEINPSTKLSGYLNLIADFTHNITDGLAMSSSFYASPTIGATTTVAVFFHEIPHEVGDFALLIQSGFSKRKAMGAQFLTAIGAFLGTFIGIVVQEFGNNSEVGDFSDSGARALQTGLLGTSLTMKDMLLPFTAGTFLYVGTVAVIPELLETGRDKGHELSKAVKQFIAMAAGAGIMLCISWA</sequence>
<feature type="transmembrane region" description="Helical" evidence="14">
    <location>
        <begin position="340"/>
        <end position="360"/>
    </location>
</feature>
<evidence type="ECO:0000256" key="3">
    <source>
        <dbReference type="ARBA" id="ARBA00005047"/>
    </source>
</evidence>
<feature type="region of interest" description="Disordered" evidence="13">
    <location>
        <begin position="109"/>
        <end position="141"/>
    </location>
</feature>
<dbReference type="eggNOG" id="KOG3143">
    <property type="taxonomic scope" value="Eukaryota"/>
</dbReference>
<dbReference type="Gene3D" id="3.30.230.40">
    <property type="entry name" value="Imidazole glycerol phosphate dehydratase, domain 1"/>
    <property type="match status" value="2"/>
</dbReference>
<dbReference type="SUPFAM" id="SSF54211">
    <property type="entry name" value="Ribosomal protein S5 domain 2-like"/>
    <property type="match status" value="2"/>
</dbReference>
<evidence type="ECO:0000256" key="2">
    <source>
        <dbReference type="ARBA" id="ARBA00004141"/>
    </source>
</evidence>
<dbReference type="eggNOG" id="KOG2693">
    <property type="taxonomic scope" value="Eukaryota"/>
</dbReference>
<dbReference type="VEuPathDB" id="FungiDB:HCDG_09098"/>
<dbReference type="GO" id="GO:0004424">
    <property type="term" value="F:imidazoleglycerol-phosphate dehydratase activity"/>
    <property type="evidence" value="ECO:0007669"/>
    <property type="project" value="UniProtKB-EC"/>
</dbReference>
<dbReference type="Proteomes" id="UP000002624">
    <property type="component" value="Unassembled WGS sequence"/>
</dbReference>
<dbReference type="PANTHER" id="PTHR16950">
    <property type="entry name" value="ZINC TRANSPORTER SLC39A7 HISTIDINE-RICH MEMBRANE PROTEIN KE4"/>
    <property type="match status" value="1"/>
</dbReference>
<dbReference type="STRING" id="544712.C6HSB7"/>
<dbReference type="UniPathway" id="UPA00031">
    <property type="reaction ID" value="UER00011"/>
</dbReference>
<dbReference type="EMBL" id="GG692437">
    <property type="protein sequence ID" value="EER36935.1"/>
    <property type="molecule type" value="Genomic_DNA"/>
</dbReference>
<dbReference type="PROSITE" id="PS00955">
    <property type="entry name" value="IGP_DEHYDRATASE_2"/>
    <property type="match status" value="1"/>
</dbReference>
<comment type="similarity">
    <text evidence="4">Belongs to the imidazoleglycerol-phosphate dehydratase family.</text>
</comment>
<evidence type="ECO:0000256" key="5">
    <source>
        <dbReference type="ARBA" id="ARBA00012075"/>
    </source>
</evidence>
<comment type="pathway">
    <text evidence="3">Amino-acid biosynthesis; L-histidine biosynthesis; L-histidine from 5-phospho-alpha-D-ribose 1-diphosphate: step 6/9.</text>
</comment>
<dbReference type="GO" id="GO:0005385">
    <property type="term" value="F:zinc ion transmembrane transporter activity"/>
    <property type="evidence" value="ECO:0007669"/>
    <property type="project" value="TreeGrafter"/>
</dbReference>
<evidence type="ECO:0000256" key="13">
    <source>
        <dbReference type="SAM" id="MobiDB-lite"/>
    </source>
</evidence>
<accession>C6HSB7</accession>
<evidence type="ECO:0000256" key="9">
    <source>
        <dbReference type="ARBA" id="ARBA00022989"/>
    </source>
</evidence>
<reference evidence="16" key="1">
    <citation type="submission" date="2009-05" db="EMBL/GenBank/DDBJ databases">
        <title>The genome sequence of Ajellomyces capsulatus strain H143.</title>
        <authorList>
            <person name="Champion M."/>
            <person name="Cuomo C.A."/>
            <person name="Ma L.-J."/>
            <person name="Henn M.R."/>
            <person name="Sil A."/>
            <person name="Goldman B."/>
            <person name="Young S.K."/>
            <person name="Kodira C.D."/>
            <person name="Zeng Q."/>
            <person name="Koehrsen M."/>
            <person name="Alvarado L."/>
            <person name="Berlin A.M."/>
            <person name="Borenstein D."/>
            <person name="Chen Z."/>
            <person name="Engels R."/>
            <person name="Freedman E."/>
            <person name="Gellesch M."/>
            <person name="Goldberg J."/>
            <person name="Griggs A."/>
            <person name="Gujja S."/>
            <person name="Heiman D.I."/>
            <person name="Hepburn T.A."/>
            <person name="Howarth C."/>
            <person name="Jen D."/>
            <person name="Larson L."/>
            <person name="Lewis B."/>
            <person name="Mehta T."/>
            <person name="Park D."/>
            <person name="Pearson M."/>
            <person name="Roberts A."/>
            <person name="Saif S."/>
            <person name="Shea T.D."/>
            <person name="Shenoy N."/>
            <person name="Sisk P."/>
            <person name="Stolte C."/>
            <person name="Sykes S."/>
            <person name="Walk T."/>
            <person name="White J."/>
            <person name="Yandava C."/>
            <person name="Klein B."/>
            <person name="McEwen J.G."/>
            <person name="Puccia R."/>
            <person name="Goldman G.H."/>
            <person name="Felipe M.S."/>
            <person name="Nino-Vega G."/>
            <person name="San-Blas G."/>
            <person name="Taylor J.W."/>
            <person name="Mendoza L."/>
            <person name="Galagan J.E."/>
            <person name="Nusbaum C."/>
            <person name="Birren B.W."/>
        </authorList>
    </citation>
    <scope>NUCLEOTIDE SEQUENCE [LARGE SCALE GENOMIC DNA]</scope>
    <source>
        <strain evidence="16">H143</strain>
    </source>
</reference>
<dbReference type="InterPro" id="IPR038494">
    <property type="entry name" value="IGPD_sf"/>
</dbReference>
<dbReference type="GO" id="GO:0000105">
    <property type="term" value="P:L-histidine biosynthetic process"/>
    <property type="evidence" value="ECO:0007669"/>
    <property type="project" value="UniProtKB-UniPathway"/>
</dbReference>
<name>C6HSB7_AJECH</name>
<keyword evidence="9 14" id="KW-1133">Transmembrane helix</keyword>
<evidence type="ECO:0000256" key="11">
    <source>
        <dbReference type="ARBA" id="ARBA00023136"/>
    </source>
</evidence>
<feature type="transmembrane region" description="Helical" evidence="14">
    <location>
        <begin position="496"/>
        <end position="517"/>
    </location>
</feature>
<dbReference type="PANTHER" id="PTHR16950:SF16">
    <property type="entry name" value="ZINC TRANSPORTER ZIP13"/>
    <property type="match status" value="1"/>
</dbReference>
<dbReference type="OMA" id="KQFIAMA"/>
<dbReference type="Pfam" id="PF00475">
    <property type="entry name" value="IGPD"/>
    <property type="match status" value="1"/>
</dbReference>
<feature type="compositionally biased region" description="Low complexity" evidence="13">
    <location>
        <begin position="387"/>
        <end position="397"/>
    </location>
</feature>
<dbReference type="GO" id="GO:0006882">
    <property type="term" value="P:intracellular zinc ion homeostasis"/>
    <property type="evidence" value="ECO:0007669"/>
    <property type="project" value="TreeGrafter"/>
</dbReference>
<evidence type="ECO:0000313" key="16">
    <source>
        <dbReference type="Proteomes" id="UP000002624"/>
    </source>
</evidence>
<keyword evidence="7" id="KW-0028">Amino-acid biosynthesis</keyword>
<feature type="compositionally biased region" description="Low complexity" evidence="13">
    <location>
        <begin position="115"/>
        <end position="126"/>
    </location>
</feature>
<evidence type="ECO:0000256" key="1">
    <source>
        <dbReference type="ARBA" id="ARBA00001723"/>
    </source>
</evidence>
<dbReference type="InterPro" id="IPR020565">
    <property type="entry name" value="ImidazoleglycerP_deHydtase_CS"/>
</dbReference>
<feature type="compositionally biased region" description="Basic and acidic residues" evidence="13">
    <location>
        <begin position="371"/>
        <end position="385"/>
    </location>
</feature>
<dbReference type="Pfam" id="PF02535">
    <property type="entry name" value="Zip"/>
    <property type="match status" value="1"/>
</dbReference>
<evidence type="ECO:0000256" key="4">
    <source>
        <dbReference type="ARBA" id="ARBA00007481"/>
    </source>
</evidence>
<evidence type="ECO:0000256" key="10">
    <source>
        <dbReference type="ARBA" id="ARBA00023102"/>
    </source>
</evidence>
<evidence type="ECO:0000256" key="7">
    <source>
        <dbReference type="ARBA" id="ARBA00022605"/>
    </source>
</evidence>
<evidence type="ECO:0000256" key="8">
    <source>
        <dbReference type="ARBA" id="ARBA00022692"/>
    </source>
</evidence>